<dbReference type="GO" id="GO:0004114">
    <property type="term" value="F:3',5'-cyclic-nucleotide phosphodiesterase activity"/>
    <property type="evidence" value="ECO:0007669"/>
    <property type="project" value="InterPro"/>
</dbReference>
<feature type="domain" description="PDEase" evidence="10">
    <location>
        <begin position="775"/>
        <end position="995"/>
    </location>
</feature>
<evidence type="ECO:0000259" key="9">
    <source>
        <dbReference type="PROSITE" id="PS50125"/>
    </source>
</evidence>
<evidence type="ECO:0000256" key="5">
    <source>
        <dbReference type="ARBA" id="ARBA00023136"/>
    </source>
</evidence>
<accession>A0A1Z5KKM7</accession>
<evidence type="ECO:0008006" key="13">
    <source>
        <dbReference type="Google" id="ProtNLM"/>
    </source>
</evidence>
<dbReference type="Gene3D" id="3.30.70.1230">
    <property type="entry name" value="Nucleotide cyclase"/>
    <property type="match status" value="1"/>
</dbReference>
<proteinExistence type="predicted"/>
<dbReference type="GO" id="GO:0001653">
    <property type="term" value="F:peptide receptor activity"/>
    <property type="evidence" value="ECO:0007669"/>
    <property type="project" value="TreeGrafter"/>
</dbReference>
<dbReference type="Proteomes" id="UP000198406">
    <property type="component" value="Unassembled WGS sequence"/>
</dbReference>
<reference evidence="11 12" key="1">
    <citation type="journal article" date="2015" name="Plant Cell">
        <title>Oil accumulation by the oleaginous diatom Fistulifera solaris as revealed by the genome and transcriptome.</title>
        <authorList>
            <person name="Tanaka T."/>
            <person name="Maeda Y."/>
            <person name="Veluchamy A."/>
            <person name="Tanaka M."/>
            <person name="Abida H."/>
            <person name="Marechal E."/>
            <person name="Bowler C."/>
            <person name="Muto M."/>
            <person name="Sunaga Y."/>
            <person name="Tanaka M."/>
            <person name="Yoshino T."/>
            <person name="Taniguchi T."/>
            <person name="Fukuda Y."/>
            <person name="Nemoto M."/>
            <person name="Matsumoto M."/>
            <person name="Wong P.S."/>
            <person name="Aburatani S."/>
            <person name="Fujibuchi W."/>
        </authorList>
    </citation>
    <scope>NUCLEOTIDE SEQUENCE [LARGE SCALE GENOMIC DNA]</scope>
    <source>
        <strain evidence="11 12">JPCC DA0580</strain>
    </source>
</reference>
<keyword evidence="12" id="KW-1185">Reference proteome</keyword>
<feature type="domain" description="Guanylate cyclase" evidence="9">
    <location>
        <begin position="520"/>
        <end position="654"/>
    </location>
</feature>
<evidence type="ECO:0000256" key="3">
    <source>
        <dbReference type="ARBA" id="ARBA00022741"/>
    </source>
</evidence>
<dbReference type="AlphaFoldDB" id="A0A1Z5KKM7"/>
<dbReference type="InterPro" id="IPR050401">
    <property type="entry name" value="Cyclic_nucleotide_synthase"/>
</dbReference>
<dbReference type="GO" id="GO:0000166">
    <property type="term" value="F:nucleotide binding"/>
    <property type="evidence" value="ECO:0007669"/>
    <property type="project" value="UniProtKB-KW"/>
</dbReference>
<dbReference type="InterPro" id="IPR036971">
    <property type="entry name" value="PDEase_catalytic_dom_sf"/>
</dbReference>
<dbReference type="GO" id="GO:0007168">
    <property type="term" value="P:receptor guanylyl cyclase signaling pathway"/>
    <property type="evidence" value="ECO:0007669"/>
    <property type="project" value="TreeGrafter"/>
</dbReference>
<dbReference type="SMART" id="SM00471">
    <property type="entry name" value="HDc"/>
    <property type="match status" value="1"/>
</dbReference>
<dbReference type="GO" id="GO:0005886">
    <property type="term" value="C:plasma membrane"/>
    <property type="evidence" value="ECO:0007669"/>
    <property type="project" value="TreeGrafter"/>
</dbReference>
<feature type="region of interest" description="Disordered" evidence="7">
    <location>
        <begin position="1184"/>
        <end position="1215"/>
    </location>
</feature>
<dbReference type="InParanoid" id="A0A1Z5KKM7"/>
<evidence type="ECO:0000256" key="6">
    <source>
        <dbReference type="ARBA" id="ARBA00023239"/>
    </source>
</evidence>
<keyword evidence="4 8" id="KW-1133">Transmembrane helix</keyword>
<dbReference type="CDD" id="cd07302">
    <property type="entry name" value="CHD"/>
    <property type="match status" value="1"/>
</dbReference>
<dbReference type="SMART" id="SM00044">
    <property type="entry name" value="CYCc"/>
    <property type="match status" value="1"/>
</dbReference>
<feature type="compositionally biased region" description="Basic and acidic residues" evidence="7">
    <location>
        <begin position="1190"/>
        <end position="1199"/>
    </location>
</feature>
<evidence type="ECO:0000256" key="2">
    <source>
        <dbReference type="ARBA" id="ARBA00022692"/>
    </source>
</evidence>
<gene>
    <name evidence="11" type="ORF">FisN_2Hu382</name>
</gene>
<keyword evidence="6" id="KW-0456">Lyase</keyword>
<dbReference type="SUPFAM" id="SSF109604">
    <property type="entry name" value="HD-domain/PDEase-like"/>
    <property type="match status" value="1"/>
</dbReference>
<dbReference type="InterPro" id="IPR001054">
    <property type="entry name" value="A/G_cyclase"/>
</dbReference>
<dbReference type="GO" id="GO:0004016">
    <property type="term" value="F:adenylate cyclase activity"/>
    <property type="evidence" value="ECO:0007669"/>
    <property type="project" value="TreeGrafter"/>
</dbReference>
<dbReference type="Pfam" id="PF00233">
    <property type="entry name" value="PDEase_I"/>
    <property type="match status" value="1"/>
</dbReference>
<organism evidence="11 12">
    <name type="scientific">Fistulifera solaris</name>
    <name type="common">Oleaginous diatom</name>
    <dbReference type="NCBI Taxonomy" id="1519565"/>
    <lineage>
        <taxon>Eukaryota</taxon>
        <taxon>Sar</taxon>
        <taxon>Stramenopiles</taxon>
        <taxon>Ochrophyta</taxon>
        <taxon>Bacillariophyta</taxon>
        <taxon>Bacillariophyceae</taxon>
        <taxon>Bacillariophycidae</taxon>
        <taxon>Naviculales</taxon>
        <taxon>Naviculaceae</taxon>
        <taxon>Fistulifera</taxon>
    </lineage>
</organism>
<protein>
    <recommendedName>
        <fullName evidence="13">3',5'-cyclic-nucleotide phosphodiesterase</fullName>
    </recommendedName>
</protein>
<evidence type="ECO:0000256" key="7">
    <source>
        <dbReference type="SAM" id="MobiDB-lite"/>
    </source>
</evidence>
<evidence type="ECO:0000259" key="10">
    <source>
        <dbReference type="PROSITE" id="PS51845"/>
    </source>
</evidence>
<evidence type="ECO:0000256" key="8">
    <source>
        <dbReference type="SAM" id="Phobius"/>
    </source>
</evidence>
<keyword evidence="3" id="KW-0547">Nucleotide-binding</keyword>
<dbReference type="Gene3D" id="1.10.1300.10">
    <property type="entry name" value="3'5'-cyclic nucleotide phosphodiesterase, catalytic domain"/>
    <property type="match status" value="1"/>
</dbReference>
<feature type="transmembrane region" description="Helical" evidence="8">
    <location>
        <begin position="410"/>
        <end position="430"/>
    </location>
</feature>
<evidence type="ECO:0000313" key="12">
    <source>
        <dbReference type="Proteomes" id="UP000198406"/>
    </source>
</evidence>
<dbReference type="InterPro" id="IPR002073">
    <property type="entry name" value="PDEase_catalytic_dom"/>
</dbReference>
<comment type="subcellular location">
    <subcellularLocation>
        <location evidence="1">Membrane</location>
    </subcellularLocation>
</comment>
<evidence type="ECO:0000256" key="1">
    <source>
        <dbReference type="ARBA" id="ARBA00004370"/>
    </source>
</evidence>
<dbReference type="GO" id="GO:0035556">
    <property type="term" value="P:intracellular signal transduction"/>
    <property type="evidence" value="ECO:0007669"/>
    <property type="project" value="InterPro"/>
</dbReference>
<dbReference type="PANTHER" id="PTHR11920">
    <property type="entry name" value="GUANYLYL CYCLASE"/>
    <property type="match status" value="1"/>
</dbReference>
<evidence type="ECO:0000313" key="11">
    <source>
        <dbReference type="EMBL" id="GAX26675.1"/>
    </source>
</evidence>
<feature type="region of interest" description="Disordered" evidence="7">
    <location>
        <begin position="1"/>
        <end position="27"/>
    </location>
</feature>
<dbReference type="EMBL" id="BDSP01000251">
    <property type="protein sequence ID" value="GAX26675.1"/>
    <property type="molecule type" value="Genomic_DNA"/>
</dbReference>
<dbReference type="PROSITE" id="PS50125">
    <property type="entry name" value="GUANYLATE_CYCLASE_2"/>
    <property type="match status" value="1"/>
</dbReference>
<sequence length="1215" mass="136978">MTFHDEDDDMNTKSMETGELSVSHASTGSSSFARSETRRVTRSKYIVAGVIFVAAVLVGSLTFVFARNQEEDDFETQFGEYAVEIVDIINQEANSALAAANSLSVAITTFALSSSAVWPDVTVPDFELRGFHNNILSKSLQVSLAPLVRADQKQEWEIYAQQNEEWIDEGLAVAMERELTDNTEEKSDSIEDFLWRFAEGDSGTSVVQNSEGTNLGGVNYFAPIWQQSPAPHDTQIVNYDILSHPILQRLFSTMWNSVQPVFSEATDLSFIYEGAIEDDSEHPHTYVLHPVFGSFVDNNGSYKSEDIVASLITVLPFDQLLLDMIPEGVNGIDIVMENTCNQHFTYSINGPVATFVGYGDHHDPDYDYMGFAVEFGDHSISAHTEESCNYMIHVYPTSIFEEEYHSNKPVVYTVVVVSVFVFTALVFLLYDYFVLLRQRKVMEAARRTNKIVTALFPANVRDRILKDAEEQDEGDRQHKRGFGFGAKAQLKDFVQDDNVLENGNSAFDSKPIADLFPDATVMFADIVGFTAWSSVREPTQVFSLLETVYHAFDEIARSRRVFKVETVGDCYVAVAGLPEARKDHAVVMARFARDCLHRMNDLTKKLELTLGPDTGDLSMRIGLHSGPVTAGVLRGDKSRFQLFGDTVNTASKIESSGSRNRIHLSTETASLLEAAGKGHWLKKREDVIRTKVKGDMQTYWLEVKAPSIAPTGSSASDGQTEESISPTEAKRMEQEKAAKKEEKAKSKADMDEDKLRRLVDWNSDVLARLLRQIVAHRNATKRLKGTVSSSTPAKLEIKSGGTVIDEVKEIIELPEYDPLAAQYQEDPQSIDLGEAAQKQLRDYVMLVATFYRDNPFHNFEHASHVTMSVVKLLSRIIAPDVNSKNANNHDHAATLHDHTYGITSDPLTQFACVFAALIHDTDHSGVPNAQLVKEGAEVAKIYDGKSVAEQNSVDIAWDLLMHKNYTDLRHLICETDEEMRHFRELVVNSVMATDIVDKELKALRNARWEKAFAEENQVDSRENNNRKATIVIEHLIQASDIAHTMQHWHIYRKWNERLFHEMYDAWRNGRSEKDPSEFWYNGEIGFFDFYIIPLAKKLKECGVFGVSSDEYLNYAQKNRAEWEAQGHQVVEKLVEKYTAEYANHQVRLDDIQDADNVPLRSRMFRSDTLSDDEGFLAEVEKQIDDEDGDLSEKSQEDLVARASSRLTRGASKEKL</sequence>
<dbReference type="Pfam" id="PF00211">
    <property type="entry name" value="Guanylate_cyc"/>
    <property type="match status" value="1"/>
</dbReference>
<dbReference type="InterPro" id="IPR003607">
    <property type="entry name" value="HD/PDEase_dom"/>
</dbReference>
<dbReference type="GO" id="GO:0004383">
    <property type="term" value="F:guanylate cyclase activity"/>
    <property type="evidence" value="ECO:0007669"/>
    <property type="project" value="TreeGrafter"/>
</dbReference>
<name>A0A1Z5KKM7_FISSO</name>
<feature type="compositionally biased region" description="Basic and acidic residues" evidence="7">
    <location>
        <begin position="728"/>
        <end position="751"/>
    </location>
</feature>
<feature type="transmembrane region" description="Helical" evidence="8">
    <location>
        <begin position="45"/>
        <end position="66"/>
    </location>
</feature>
<feature type="compositionally biased region" description="Polar residues" evidence="7">
    <location>
        <begin position="710"/>
        <end position="726"/>
    </location>
</feature>
<feature type="region of interest" description="Disordered" evidence="7">
    <location>
        <begin position="708"/>
        <end position="751"/>
    </location>
</feature>
<dbReference type="InterPro" id="IPR029787">
    <property type="entry name" value="Nucleotide_cyclase"/>
</dbReference>
<dbReference type="SUPFAM" id="SSF55073">
    <property type="entry name" value="Nucleotide cyclase"/>
    <property type="match status" value="1"/>
</dbReference>
<keyword evidence="5 8" id="KW-0472">Membrane</keyword>
<dbReference type="OrthoDB" id="432756at2759"/>
<dbReference type="PROSITE" id="PS51845">
    <property type="entry name" value="PDEASE_I_2"/>
    <property type="match status" value="1"/>
</dbReference>
<evidence type="ECO:0000256" key="4">
    <source>
        <dbReference type="ARBA" id="ARBA00022989"/>
    </source>
</evidence>
<keyword evidence="2 8" id="KW-0812">Transmembrane</keyword>
<dbReference type="PANTHER" id="PTHR11920:SF335">
    <property type="entry name" value="GUANYLATE CYCLASE"/>
    <property type="match status" value="1"/>
</dbReference>
<comment type="caution">
    <text evidence="11">The sequence shown here is derived from an EMBL/GenBank/DDBJ whole genome shotgun (WGS) entry which is preliminary data.</text>
</comment>